<dbReference type="SUPFAM" id="SSF55785">
    <property type="entry name" value="PYP-like sensor domain (PAS domain)"/>
    <property type="match status" value="1"/>
</dbReference>
<feature type="domain" description="Sigma-54 factor interaction" evidence="7">
    <location>
        <begin position="314"/>
        <end position="543"/>
    </location>
</feature>
<keyword evidence="3" id="KW-0805">Transcription regulation</keyword>
<evidence type="ECO:0000256" key="5">
    <source>
        <dbReference type="ARBA" id="ARBA00023159"/>
    </source>
</evidence>
<dbReference type="PROSITE" id="PS00676">
    <property type="entry name" value="SIGMA54_INTERACT_2"/>
    <property type="match status" value="1"/>
</dbReference>
<reference evidence="10" key="1">
    <citation type="journal article" date="2023" name="Mar. Drugs">
        <title>Gemmata algarum, a Novel Planctomycete Isolated from an Algal Mat, Displays Antimicrobial Activity.</title>
        <authorList>
            <person name="Kumar G."/>
            <person name="Kallscheuer N."/>
            <person name="Kashif M."/>
            <person name="Ahamad S."/>
            <person name="Jagadeeshwari U."/>
            <person name="Pannikurungottu S."/>
            <person name="Haufschild T."/>
            <person name="Kabuu M."/>
            <person name="Sasikala C."/>
            <person name="Jogler C."/>
            <person name="Ramana C."/>
        </authorList>
    </citation>
    <scope>NUCLEOTIDE SEQUENCE [LARGE SCALE GENOMIC DNA]</scope>
    <source>
        <strain evidence="10">JC673</strain>
    </source>
</reference>
<feature type="domain" description="PAS" evidence="8">
    <location>
        <begin position="169"/>
        <end position="213"/>
    </location>
</feature>
<dbReference type="Proteomes" id="UP001272242">
    <property type="component" value="Unassembled WGS sequence"/>
</dbReference>
<dbReference type="Gene3D" id="1.10.8.60">
    <property type="match status" value="1"/>
</dbReference>
<dbReference type="Gene3D" id="3.30.450.20">
    <property type="entry name" value="PAS domain"/>
    <property type="match status" value="1"/>
</dbReference>
<dbReference type="Gene3D" id="3.40.50.300">
    <property type="entry name" value="P-loop containing nucleotide triphosphate hydrolases"/>
    <property type="match status" value="1"/>
</dbReference>
<dbReference type="Pfam" id="PF13188">
    <property type="entry name" value="PAS_8"/>
    <property type="match status" value="1"/>
</dbReference>
<dbReference type="PROSITE" id="PS00675">
    <property type="entry name" value="SIGMA54_INTERACT_1"/>
    <property type="match status" value="1"/>
</dbReference>
<keyword evidence="6" id="KW-0804">Transcription</keyword>
<dbReference type="Pfam" id="PF00158">
    <property type="entry name" value="Sigma54_activat"/>
    <property type="match status" value="1"/>
</dbReference>
<dbReference type="InterPro" id="IPR002078">
    <property type="entry name" value="Sigma_54_int"/>
</dbReference>
<keyword evidence="1" id="KW-0547">Nucleotide-binding</keyword>
<comment type="caution">
    <text evidence="9">The sequence shown here is derived from an EMBL/GenBank/DDBJ whole genome shotgun (WGS) entry which is preliminary data.</text>
</comment>
<dbReference type="SUPFAM" id="SSF46689">
    <property type="entry name" value="Homeodomain-like"/>
    <property type="match status" value="1"/>
</dbReference>
<evidence type="ECO:0000313" key="9">
    <source>
        <dbReference type="EMBL" id="MDY3558769.1"/>
    </source>
</evidence>
<dbReference type="InterPro" id="IPR025943">
    <property type="entry name" value="Sigma_54_int_dom_ATP-bd_2"/>
</dbReference>
<evidence type="ECO:0000256" key="4">
    <source>
        <dbReference type="ARBA" id="ARBA00023125"/>
    </source>
</evidence>
<evidence type="ECO:0000256" key="6">
    <source>
        <dbReference type="ARBA" id="ARBA00023163"/>
    </source>
</evidence>
<sequence length="623" mass="68330">MPDLNQPADREEVAALRAIVEGTAGHTGEEFFRSLVRNLSAATGVPNAFVAEFAEQKTRIRSLAFWQDGAFLPPDEWELAGTPCEDVLAGRFCHHPTGVSEKFPKDAGVESYLGVPLRDASGAVLGHLAVFDARPMPAEPRLLYTFQIFAARAAAELDRLRMDRMLRDSEERFRDLFEEAPVAYVHEDMESRFIRANRTALRVLGLKPEEAVGTVGMSLVPDTPDAQRLVKEAFASIGRGTDTGGVVLELRRKDDGRPIWVQWWSRPDRGGQFTRTVFIDVTERVLMEREQARLRQQNVYLQEELKAAHNFDEIVGQSPALVSVLQRVSKVAGTDSTVLITGETGTGKELVARAVHSAGPRKAKPLIKLNCAALPTTLVESELFGHEKGAFTGAVARKPGRFELADGGTLFLDEVGELSLEAQAKLLRVLQEREFERVGGTAPVKVDVRVIAATNRDLAQLAKQGTFRDDLLYRLNVFPVRLPALRERPGDIPLLVRFFLGKLSGRLGKRIERVSGETLDALVGYDWPGNIRELENVIERAAILSDGPELVIDPDVLPVTRGDDAPAGAGGQSLVAVEADHIRSVLAQTGWVIEGPNGAATVLGLHPNTLRSRMKKLGILRPS</sequence>
<dbReference type="InterPro" id="IPR002197">
    <property type="entry name" value="HTH_Fis"/>
</dbReference>
<dbReference type="InterPro" id="IPR003593">
    <property type="entry name" value="AAA+_ATPase"/>
</dbReference>
<dbReference type="InterPro" id="IPR058031">
    <property type="entry name" value="AAA_lid_NorR"/>
</dbReference>
<organism evidence="9 10">
    <name type="scientific">Gemmata algarum</name>
    <dbReference type="NCBI Taxonomy" id="2975278"/>
    <lineage>
        <taxon>Bacteria</taxon>
        <taxon>Pseudomonadati</taxon>
        <taxon>Planctomycetota</taxon>
        <taxon>Planctomycetia</taxon>
        <taxon>Gemmatales</taxon>
        <taxon>Gemmataceae</taxon>
        <taxon>Gemmata</taxon>
    </lineage>
</organism>
<dbReference type="PANTHER" id="PTHR32071">
    <property type="entry name" value="TRANSCRIPTIONAL REGULATORY PROTEIN"/>
    <property type="match status" value="1"/>
</dbReference>
<dbReference type="PROSITE" id="PS00688">
    <property type="entry name" value="SIGMA54_INTERACT_3"/>
    <property type="match status" value="1"/>
</dbReference>
<dbReference type="EMBL" id="JAXBLV010000056">
    <property type="protein sequence ID" value="MDY3558769.1"/>
    <property type="molecule type" value="Genomic_DNA"/>
</dbReference>
<dbReference type="InterPro" id="IPR009057">
    <property type="entry name" value="Homeodomain-like_sf"/>
</dbReference>
<dbReference type="Pfam" id="PF25601">
    <property type="entry name" value="AAA_lid_14"/>
    <property type="match status" value="1"/>
</dbReference>
<dbReference type="SUPFAM" id="SSF52540">
    <property type="entry name" value="P-loop containing nucleoside triphosphate hydrolases"/>
    <property type="match status" value="1"/>
</dbReference>
<dbReference type="Gene3D" id="1.10.10.60">
    <property type="entry name" value="Homeodomain-like"/>
    <property type="match status" value="1"/>
</dbReference>
<dbReference type="SUPFAM" id="SSF55781">
    <property type="entry name" value="GAF domain-like"/>
    <property type="match status" value="1"/>
</dbReference>
<dbReference type="InterPro" id="IPR025944">
    <property type="entry name" value="Sigma_54_int_dom_CS"/>
</dbReference>
<gene>
    <name evidence="9" type="ORF">R5W23_005926</name>
</gene>
<proteinExistence type="predicted"/>
<protein>
    <submittedName>
        <fullName evidence="9">Sigma 54-interacting transcriptional regulator</fullName>
    </submittedName>
</protein>
<name>A0ABU5EUY2_9BACT</name>
<dbReference type="InterPro" id="IPR027417">
    <property type="entry name" value="P-loop_NTPase"/>
</dbReference>
<dbReference type="RefSeq" id="WP_320685649.1">
    <property type="nucleotide sequence ID" value="NZ_JAXBLV010000056.1"/>
</dbReference>
<dbReference type="Pfam" id="PF01590">
    <property type="entry name" value="GAF"/>
    <property type="match status" value="1"/>
</dbReference>
<evidence type="ECO:0000313" key="10">
    <source>
        <dbReference type="Proteomes" id="UP001272242"/>
    </source>
</evidence>
<evidence type="ECO:0000256" key="1">
    <source>
        <dbReference type="ARBA" id="ARBA00022741"/>
    </source>
</evidence>
<keyword evidence="10" id="KW-1185">Reference proteome</keyword>
<evidence type="ECO:0000256" key="2">
    <source>
        <dbReference type="ARBA" id="ARBA00022840"/>
    </source>
</evidence>
<dbReference type="InterPro" id="IPR025662">
    <property type="entry name" value="Sigma_54_int_dom_ATP-bd_1"/>
</dbReference>
<dbReference type="Gene3D" id="3.30.450.40">
    <property type="match status" value="1"/>
</dbReference>
<dbReference type="PROSITE" id="PS50045">
    <property type="entry name" value="SIGMA54_INTERACT_4"/>
    <property type="match status" value="1"/>
</dbReference>
<dbReference type="PANTHER" id="PTHR32071:SF117">
    <property type="entry name" value="PTS-DEPENDENT DIHYDROXYACETONE KINASE OPERON REGULATORY PROTEIN-RELATED"/>
    <property type="match status" value="1"/>
</dbReference>
<dbReference type="PROSITE" id="PS50112">
    <property type="entry name" value="PAS"/>
    <property type="match status" value="1"/>
</dbReference>
<dbReference type="NCBIfam" id="TIGR00229">
    <property type="entry name" value="sensory_box"/>
    <property type="match status" value="1"/>
</dbReference>
<dbReference type="Pfam" id="PF02954">
    <property type="entry name" value="HTH_8"/>
    <property type="match status" value="1"/>
</dbReference>
<evidence type="ECO:0000259" key="8">
    <source>
        <dbReference type="PROSITE" id="PS50112"/>
    </source>
</evidence>
<keyword evidence="2" id="KW-0067">ATP-binding</keyword>
<dbReference type="SMART" id="SM00382">
    <property type="entry name" value="AAA"/>
    <property type="match status" value="1"/>
</dbReference>
<dbReference type="InterPro" id="IPR003018">
    <property type="entry name" value="GAF"/>
</dbReference>
<dbReference type="InterPro" id="IPR000014">
    <property type="entry name" value="PAS"/>
</dbReference>
<evidence type="ECO:0000256" key="3">
    <source>
        <dbReference type="ARBA" id="ARBA00023015"/>
    </source>
</evidence>
<keyword evidence="4" id="KW-0238">DNA-binding</keyword>
<dbReference type="InterPro" id="IPR035965">
    <property type="entry name" value="PAS-like_dom_sf"/>
</dbReference>
<evidence type="ECO:0000259" key="7">
    <source>
        <dbReference type="PROSITE" id="PS50045"/>
    </source>
</evidence>
<dbReference type="InterPro" id="IPR029016">
    <property type="entry name" value="GAF-like_dom_sf"/>
</dbReference>
<dbReference type="CDD" id="cd00009">
    <property type="entry name" value="AAA"/>
    <property type="match status" value="1"/>
</dbReference>
<accession>A0ABU5EUY2</accession>
<dbReference type="CDD" id="cd00130">
    <property type="entry name" value="PAS"/>
    <property type="match status" value="1"/>
</dbReference>
<keyword evidence="5" id="KW-0010">Activator</keyword>